<sequence length="225" mass="25685">MAEIYLVRHGQASLGSHNYDQLSANGIQQAQWLGQYFRQQQLSFDHVISGTLSRHRQTVQGIAQGLQQPIECVEELIGINEFDFQQISHRFVEHHPEQALNKEASPRDFFRLLKKALYAWSENDFDHGDLESWQQFNQRVSDALTHVKRQHHGKKVLMVSSGGVIASMVAQTLNAGAASVIELNLQTKNTGLSQFIFNRKHLRLSSFNNTPHLDAPERKQQRTFA</sequence>
<dbReference type="CDD" id="cd07067">
    <property type="entry name" value="HP_PGM_like"/>
    <property type="match status" value="1"/>
</dbReference>
<keyword evidence="1" id="KW-0413">Isomerase</keyword>
<dbReference type="SMART" id="SM00855">
    <property type="entry name" value="PGAM"/>
    <property type="match status" value="1"/>
</dbReference>
<dbReference type="Proteomes" id="UP000838100">
    <property type="component" value="Unassembled WGS sequence"/>
</dbReference>
<comment type="caution">
    <text evidence="1">The sequence shown here is derived from an EMBL/GenBank/DDBJ whole genome shotgun (WGS) entry which is preliminary data.</text>
</comment>
<dbReference type="Pfam" id="PF00300">
    <property type="entry name" value="His_Phos_1"/>
    <property type="match status" value="1"/>
</dbReference>
<dbReference type="RefSeq" id="WP_237443333.1">
    <property type="nucleotide sequence ID" value="NZ_CAKLPX010000001.1"/>
</dbReference>
<dbReference type="InterPro" id="IPR013078">
    <property type="entry name" value="His_Pase_superF_clade-1"/>
</dbReference>
<dbReference type="GO" id="GO:0016853">
    <property type="term" value="F:isomerase activity"/>
    <property type="evidence" value="ECO:0007669"/>
    <property type="project" value="UniProtKB-KW"/>
</dbReference>
<dbReference type="EMBL" id="CAKLPX010000001">
    <property type="protein sequence ID" value="CAH0990654.1"/>
    <property type="molecule type" value="Genomic_DNA"/>
</dbReference>
<reference evidence="1" key="1">
    <citation type="submission" date="2021-12" db="EMBL/GenBank/DDBJ databases">
        <authorList>
            <person name="Rodrigo-Torres L."/>
            <person name="Arahal R. D."/>
            <person name="Lucena T."/>
        </authorList>
    </citation>
    <scope>NUCLEOTIDE SEQUENCE</scope>
    <source>
        <strain evidence="1">CECT 8267</strain>
    </source>
</reference>
<dbReference type="EC" id="5.4.2.-" evidence="1"/>
<dbReference type="InterPro" id="IPR029033">
    <property type="entry name" value="His_PPase_superfam"/>
</dbReference>
<protein>
    <submittedName>
        <fullName evidence="1">Phosphoglycerate mutase GpmB</fullName>
        <ecNumber evidence="1">5.4.2.-</ecNumber>
    </submittedName>
</protein>
<accession>A0ABM9ACJ2</accession>
<dbReference type="Gene3D" id="3.40.50.1240">
    <property type="entry name" value="Phosphoglycerate mutase-like"/>
    <property type="match status" value="1"/>
</dbReference>
<dbReference type="SUPFAM" id="SSF53254">
    <property type="entry name" value="Phosphoglycerate mutase-like"/>
    <property type="match status" value="1"/>
</dbReference>
<dbReference type="PANTHER" id="PTHR48100">
    <property type="entry name" value="BROAD-SPECIFICITY PHOSPHATASE YOR283W-RELATED"/>
    <property type="match status" value="1"/>
</dbReference>
<evidence type="ECO:0000313" key="2">
    <source>
        <dbReference type="Proteomes" id="UP000838100"/>
    </source>
</evidence>
<proteinExistence type="predicted"/>
<dbReference type="InterPro" id="IPR050275">
    <property type="entry name" value="PGM_Phosphatase"/>
</dbReference>
<organism evidence="1 2">
    <name type="scientific">Sinobacterium norvegicum</name>
    <dbReference type="NCBI Taxonomy" id="1641715"/>
    <lineage>
        <taxon>Bacteria</taxon>
        <taxon>Pseudomonadati</taxon>
        <taxon>Pseudomonadota</taxon>
        <taxon>Gammaproteobacteria</taxon>
        <taxon>Cellvibrionales</taxon>
        <taxon>Spongiibacteraceae</taxon>
        <taxon>Sinobacterium</taxon>
    </lineage>
</organism>
<gene>
    <name evidence="1" type="primary">gpmB</name>
    <name evidence="1" type="ORF">SIN8267_00748</name>
</gene>
<dbReference type="PANTHER" id="PTHR48100:SF1">
    <property type="entry name" value="HISTIDINE PHOSPHATASE FAMILY PROTEIN-RELATED"/>
    <property type="match status" value="1"/>
</dbReference>
<name>A0ABM9ACJ2_9GAMM</name>
<keyword evidence="2" id="KW-1185">Reference proteome</keyword>
<evidence type="ECO:0000313" key="1">
    <source>
        <dbReference type="EMBL" id="CAH0990654.1"/>
    </source>
</evidence>